<dbReference type="EMBL" id="QNRH01000004">
    <property type="protein sequence ID" value="RBO95003.1"/>
    <property type="molecule type" value="Genomic_DNA"/>
</dbReference>
<evidence type="ECO:0000256" key="4">
    <source>
        <dbReference type="ARBA" id="ARBA00022729"/>
    </source>
</evidence>
<name>A0A366DY48_9HYPH</name>
<dbReference type="SUPFAM" id="SSF53822">
    <property type="entry name" value="Periplasmic binding protein-like I"/>
    <property type="match status" value="1"/>
</dbReference>
<sequence length="374" mass="40203">MRLVAKFCCLFTGLSVLTTGYAYGQANTDDKLQKIAVVAPFEGPYAVLAQQIRLGTEAAKLQNQYPVSLVYMQEACKADQDAATAEKIRQANIKYVIGYLCSESLEGAAPVLEQDGIAILSLGSRQPILQEQENRQNLGIFRLTPDRKLAANVLADKLAPQWQKTPFALLEDGTVQGRDFARTILQALKARGLEPALNDTYRPAQTSQNALIAQLKRAGINHILLGGEGDDAAIIARSAAAAGWPLTIAGTESLLRFDPQNPLPVGLLMSGLPDMSMQASAEGAVKAISALAQKQTDTGDMLADGYALPAYSAVQIVAQALADQSNPPKQPAEILRSTQFDTAIGAVSFSPAGLRKQNPYRLMRYNGKDFEPVE</sequence>
<evidence type="ECO:0000313" key="9">
    <source>
        <dbReference type="Proteomes" id="UP000252893"/>
    </source>
</evidence>
<dbReference type="Proteomes" id="UP000252893">
    <property type="component" value="Unassembled WGS sequence"/>
</dbReference>
<dbReference type="RefSeq" id="WP_113944847.1">
    <property type="nucleotide sequence ID" value="NZ_JBHEEG010000001.1"/>
</dbReference>
<feature type="signal peptide" evidence="6">
    <location>
        <begin position="1"/>
        <end position="24"/>
    </location>
</feature>
<comment type="caution">
    <text evidence="8">The sequence shown here is derived from an EMBL/GenBank/DDBJ whole genome shotgun (WGS) entry which is preliminary data.</text>
</comment>
<dbReference type="Pfam" id="PF13458">
    <property type="entry name" value="Peripla_BP_6"/>
    <property type="match status" value="1"/>
</dbReference>
<keyword evidence="5" id="KW-0029">Amino-acid transport</keyword>
<organism evidence="8 9">
    <name type="scientific">Pseudochrobactrum asaccharolyticum</name>
    <dbReference type="NCBI Taxonomy" id="354351"/>
    <lineage>
        <taxon>Bacteria</taxon>
        <taxon>Pseudomonadati</taxon>
        <taxon>Pseudomonadota</taxon>
        <taxon>Alphaproteobacteria</taxon>
        <taxon>Hyphomicrobiales</taxon>
        <taxon>Brucellaceae</taxon>
        <taxon>Pseudochrobactrum</taxon>
    </lineage>
</organism>
<dbReference type="PANTHER" id="PTHR30483">
    <property type="entry name" value="LEUCINE-SPECIFIC-BINDING PROTEIN"/>
    <property type="match status" value="1"/>
</dbReference>
<evidence type="ECO:0000313" key="8">
    <source>
        <dbReference type="EMBL" id="RBO95003.1"/>
    </source>
</evidence>
<feature type="chain" id="PRO_5016602789" evidence="6">
    <location>
        <begin position="25"/>
        <end position="374"/>
    </location>
</feature>
<evidence type="ECO:0000256" key="1">
    <source>
        <dbReference type="ARBA" id="ARBA00003630"/>
    </source>
</evidence>
<evidence type="ECO:0000256" key="6">
    <source>
        <dbReference type="SAM" id="SignalP"/>
    </source>
</evidence>
<evidence type="ECO:0000256" key="5">
    <source>
        <dbReference type="ARBA" id="ARBA00022970"/>
    </source>
</evidence>
<comment type="function">
    <text evidence="1">Component of an amino-acid transport system.</text>
</comment>
<gene>
    <name evidence="8" type="ORF">DFR47_104366</name>
</gene>
<feature type="domain" description="Leucine-binding protein" evidence="7">
    <location>
        <begin position="34"/>
        <end position="367"/>
    </location>
</feature>
<evidence type="ECO:0000256" key="2">
    <source>
        <dbReference type="ARBA" id="ARBA00010062"/>
    </source>
</evidence>
<dbReference type="InterPro" id="IPR028082">
    <property type="entry name" value="Peripla_BP_I"/>
</dbReference>
<comment type="similarity">
    <text evidence="2">Belongs to the leucine-binding protein family.</text>
</comment>
<dbReference type="InterPro" id="IPR051010">
    <property type="entry name" value="BCAA_transport"/>
</dbReference>
<keyword evidence="3" id="KW-0813">Transport</keyword>
<dbReference type="InterPro" id="IPR028081">
    <property type="entry name" value="Leu-bd"/>
</dbReference>
<keyword evidence="4 6" id="KW-0732">Signal</keyword>
<evidence type="ECO:0000259" key="7">
    <source>
        <dbReference type="Pfam" id="PF13458"/>
    </source>
</evidence>
<accession>A0A366DY48</accession>
<protein>
    <submittedName>
        <fullName evidence="8">Amino acid/amide ABC transporter substrate-binding protein (HAAT family)</fullName>
    </submittedName>
</protein>
<dbReference type="Gene3D" id="3.40.50.2300">
    <property type="match status" value="2"/>
</dbReference>
<dbReference type="AlphaFoldDB" id="A0A366DY48"/>
<dbReference type="GO" id="GO:0006865">
    <property type="term" value="P:amino acid transport"/>
    <property type="evidence" value="ECO:0007669"/>
    <property type="project" value="UniProtKB-KW"/>
</dbReference>
<reference evidence="8 9" key="1">
    <citation type="submission" date="2018-06" db="EMBL/GenBank/DDBJ databases">
        <title>Genomic Encyclopedia of Type Strains, Phase IV (KMG-IV): sequencing the most valuable type-strain genomes for metagenomic binning, comparative biology and taxonomic classification.</title>
        <authorList>
            <person name="Goeker M."/>
        </authorList>
    </citation>
    <scope>NUCLEOTIDE SEQUENCE [LARGE SCALE GENOMIC DNA]</scope>
    <source>
        <strain evidence="8 9">DSM 25619</strain>
    </source>
</reference>
<keyword evidence="9" id="KW-1185">Reference proteome</keyword>
<dbReference type="OrthoDB" id="8439308at2"/>
<evidence type="ECO:0000256" key="3">
    <source>
        <dbReference type="ARBA" id="ARBA00022448"/>
    </source>
</evidence>
<proteinExistence type="inferred from homology"/>
<dbReference type="PANTHER" id="PTHR30483:SF6">
    <property type="entry name" value="PERIPLASMIC BINDING PROTEIN OF ABC TRANSPORTER FOR NATURAL AMINO ACIDS"/>
    <property type="match status" value="1"/>
</dbReference>